<evidence type="ECO:0000313" key="6">
    <source>
        <dbReference type="EMBL" id="KAL1651885.1"/>
    </source>
</evidence>
<feature type="transmembrane region" description="Helical" evidence="5">
    <location>
        <begin position="23"/>
        <end position="47"/>
    </location>
</feature>
<evidence type="ECO:0000256" key="2">
    <source>
        <dbReference type="ARBA" id="ARBA00022692"/>
    </source>
</evidence>
<keyword evidence="4 5" id="KW-0472">Membrane</keyword>
<organism evidence="6 7">
    <name type="scientific">Diplodia intermedia</name>
    <dbReference type="NCBI Taxonomy" id="856260"/>
    <lineage>
        <taxon>Eukaryota</taxon>
        <taxon>Fungi</taxon>
        <taxon>Dikarya</taxon>
        <taxon>Ascomycota</taxon>
        <taxon>Pezizomycotina</taxon>
        <taxon>Dothideomycetes</taxon>
        <taxon>Dothideomycetes incertae sedis</taxon>
        <taxon>Botryosphaeriales</taxon>
        <taxon>Botryosphaeriaceae</taxon>
        <taxon>Diplodia</taxon>
    </lineage>
</organism>
<dbReference type="EMBL" id="JAKEKT020000001">
    <property type="protein sequence ID" value="KAL1651885.1"/>
    <property type="molecule type" value="Genomic_DNA"/>
</dbReference>
<comment type="subcellular location">
    <subcellularLocation>
        <location evidence="1">Membrane</location>
        <topology evidence="1">Multi-pass membrane protein</topology>
    </subcellularLocation>
</comment>
<dbReference type="Pfam" id="PF02535">
    <property type="entry name" value="Zip"/>
    <property type="match status" value="1"/>
</dbReference>
<evidence type="ECO:0000313" key="7">
    <source>
        <dbReference type="Proteomes" id="UP001521184"/>
    </source>
</evidence>
<evidence type="ECO:0000256" key="5">
    <source>
        <dbReference type="SAM" id="Phobius"/>
    </source>
</evidence>
<sequence length="131" mass="13988">MPTTCAAPSRNASSPPYNTPLHVAALFIILLVSTLSCAFPLLTLILSQTPSPKPRPGKAIVPTLLFCARHFGTGVLLATAFVHLLPTAFAALGDPCLGGFWTEKYAAMPGAIVLGAGRRDKKKRFRERICI</sequence>
<feature type="transmembrane region" description="Helical" evidence="5">
    <location>
        <begin position="97"/>
        <end position="116"/>
    </location>
</feature>
<feature type="transmembrane region" description="Helical" evidence="5">
    <location>
        <begin position="59"/>
        <end position="85"/>
    </location>
</feature>
<protein>
    <submittedName>
        <fullName evidence="6">Uncharacterized protein</fullName>
    </submittedName>
</protein>
<dbReference type="PANTHER" id="PTHR11040:SF44">
    <property type="entry name" value="PROTEIN ZNTC-RELATED"/>
    <property type="match status" value="1"/>
</dbReference>
<dbReference type="PANTHER" id="PTHR11040">
    <property type="entry name" value="ZINC/IRON TRANSPORTER"/>
    <property type="match status" value="1"/>
</dbReference>
<reference evidence="6 7" key="1">
    <citation type="journal article" date="2023" name="Plant Dis.">
        <title>First Report of Diplodia intermedia Causing Canker and Dieback Diseases on Apple Trees in Canada.</title>
        <authorList>
            <person name="Ellouze W."/>
            <person name="Ilyukhin E."/>
            <person name="Sulman M."/>
            <person name="Ali S."/>
        </authorList>
    </citation>
    <scope>NUCLEOTIDE SEQUENCE [LARGE SCALE GENOMIC DNA]</scope>
    <source>
        <strain evidence="6 7">M45-28</strain>
    </source>
</reference>
<dbReference type="Proteomes" id="UP001521184">
    <property type="component" value="Unassembled WGS sequence"/>
</dbReference>
<evidence type="ECO:0000256" key="4">
    <source>
        <dbReference type="ARBA" id="ARBA00023136"/>
    </source>
</evidence>
<name>A0ABR3U5C7_9PEZI</name>
<dbReference type="InterPro" id="IPR003689">
    <property type="entry name" value="ZIP"/>
</dbReference>
<keyword evidence="3 5" id="KW-1133">Transmembrane helix</keyword>
<proteinExistence type="predicted"/>
<accession>A0ABR3U5C7</accession>
<evidence type="ECO:0000256" key="3">
    <source>
        <dbReference type="ARBA" id="ARBA00022989"/>
    </source>
</evidence>
<evidence type="ECO:0000256" key="1">
    <source>
        <dbReference type="ARBA" id="ARBA00004141"/>
    </source>
</evidence>
<keyword evidence="7" id="KW-1185">Reference proteome</keyword>
<gene>
    <name evidence="6" type="ORF">SLS58_000008</name>
</gene>
<keyword evidence="2 5" id="KW-0812">Transmembrane</keyword>
<comment type="caution">
    <text evidence="6">The sequence shown here is derived from an EMBL/GenBank/DDBJ whole genome shotgun (WGS) entry which is preliminary data.</text>
</comment>